<dbReference type="AlphaFoldDB" id="A0A660CD83"/>
<keyword evidence="2" id="KW-0680">Restriction system</keyword>
<protein>
    <submittedName>
        <fullName evidence="5">Type I restriction enzyme S subunit</fullName>
    </submittedName>
</protein>
<dbReference type="Pfam" id="PF01420">
    <property type="entry name" value="Methylase_S"/>
    <property type="match status" value="2"/>
</dbReference>
<dbReference type="Proteomes" id="UP000317303">
    <property type="component" value="Unassembled WGS sequence"/>
</dbReference>
<dbReference type="CDD" id="cd17280">
    <property type="entry name" value="RMtype1_S_MspEN3ORF6650P_TRD2-CR2_like"/>
    <property type="match status" value="1"/>
</dbReference>
<dbReference type="EMBL" id="VLJV01000001">
    <property type="protein sequence ID" value="TWH20364.1"/>
    <property type="molecule type" value="Genomic_DNA"/>
</dbReference>
<dbReference type="InterPro" id="IPR052021">
    <property type="entry name" value="Type-I_RS_S_subunit"/>
</dbReference>
<dbReference type="PANTHER" id="PTHR30408">
    <property type="entry name" value="TYPE-1 RESTRICTION ENZYME ECOKI SPECIFICITY PROTEIN"/>
    <property type="match status" value="1"/>
</dbReference>
<organism evidence="5 6">
    <name type="scientific">Prauserella rugosa</name>
    <dbReference type="NCBI Taxonomy" id="43354"/>
    <lineage>
        <taxon>Bacteria</taxon>
        <taxon>Bacillati</taxon>
        <taxon>Actinomycetota</taxon>
        <taxon>Actinomycetes</taxon>
        <taxon>Pseudonocardiales</taxon>
        <taxon>Pseudonocardiaceae</taxon>
        <taxon>Prauserella</taxon>
    </lineage>
</organism>
<dbReference type="RefSeq" id="WP_030532978.1">
    <property type="nucleotide sequence ID" value="NZ_JOIJ01000011.1"/>
</dbReference>
<dbReference type="GO" id="GO:0003677">
    <property type="term" value="F:DNA binding"/>
    <property type="evidence" value="ECO:0007669"/>
    <property type="project" value="UniProtKB-KW"/>
</dbReference>
<evidence type="ECO:0000313" key="5">
    <source>
        <dbReference type="EMBL" id="TWH20364.1"/>
    </source>
</evidence>
<evidence type="ECO:0000259" key="4">
    <source>
        <dbReference type="Pfam" id="PF01420"/>
    </source>
</evidence>
<dbReference type="GO" id="GO:0009307">
    <property type="term" value="P:DNA restriction-modification system"/>
    <property type="evidence" value="ECO:0007669"/>
    <property type="project" value="UniProtKB-KW"/>
</dbReference>
<dbReference type="PANTHER" id="PTHR30408:SF12">
    <property type="entry name" value="TYPE I RESTRICTION ENZYME MJAVIII SPECIFICITY SUBUNIT"/>
    <property type="match status" value="1"/>
</dbReference>
<feature type="domain" description="Type I restriction modification DNA specificity" evidence="4">
    <location>
        <begin position="98"/>
        <end position="181"/>
    </location>
</feature>
<reference evidence="5 6" key="1">
    <citation type="submission" date="2019-07" db="EMBL/GenBank/DDBJ databases">
        <title>R&amp;d 2014.</title>
        <authorList>
            <person name="Klenk H.-P."/>
        </authorList>
    </citation>
    <scope>NUCLEOTIDE SEQUENCE [LARGE SCALE GENOMIC DNA]</scope>
    <source>
        <strain evidence="5 6">DSM 43194</strain>
    </source>
</reference>
<accession>A0A660CD83</accession>
<name>A0A660CD83_9PSEU</name>
<comment type="caution">
    <text evidence="5">The sequence shown here is derived from an EMBL/GenBank/DDBJ whole genome shotgun (WGS) entry which is preliminary data.</text>
</comment>
<evidence type="ECO:0000256" key="3">
    <source>
        <dbReference type="ARBA" id="ARBA00023125"/>
    </source>
</evidence>
<gene>
    <name evidence="5" type="ORF">JD82_02210</name>
</gene>
<dbReference type="Gene3D" id="3.90.220.20">
    <property type="entry name" value="DNA methylase specificity domains"/>
    <property type="match status" value="2"/>
</dbReference>
<dbReference type="SUPFAM" id="SSF116734">
    <property type="entry name" value="DNA methylase specificity domain"/>
    <property type="match status" value="2"/>
</dbReference>
<evidence type="ECO:0000313" key="6">
    <source>
        <dbReference type="Proteomes" id="UP000317303"/>
    </source>
</evidence>
<sequence length="423" mass="46751">MTSTVRLRHIAQVNPSTPAFDRLSDDDVLTFIPMESVWPGDRLDLSARRTKASVATGFTRFQDGDVLVPKITPTFEAARSVLISGLLGGVGAGTTELHVVRPGPTTEPRFLLYLVHTYGFLKLGKAAMYGVAGQQRVPDDFLRDLAVRLPSLEEQRRIADFLDAETARIDKLRNASQQQIELLDESLISEFRVLTTGTDKEVRTTGVPWMPRMRNEWRLLKVGREFVTGSGTTPRSSEQRYFGGDYYWVNTGDLRDEFAVKPEKTLTEEALNDYSALKLHPPGSLVVAMYGATTGRVGILGVDSCVNQACCVLNEVGAGSLSSAYVFYWFRAHRSKILELASGGGQPNISQDLVRSLRVPAPTRTEQDVLVDKATRVESSIRDRQEKIGERVDLLKERRQALITAAVTGEFDVSAASGRGIEE</sequence>
<feature type="domain" description="Type I restriction modification DNA specificity" evidence="4">
    <location>
        <begin position="229"/>
        <end position="379"/>
    </location>
</feature>
<evidence type="ECO:0000256" key="2">
    <source>
        <dbReference type="ARBA" id="ARBA00022747"/>
    </source>
</evidence>
<dbReference type="InterPro" id="IPR044946">
    <property type="entry name" value="Restrct_endonuc_typeI_TRD_sf"/>
</dbReference>
<dbReference type="OrthoDB" id="3197085at2"/>
<evidence type="ECO:0000256" key="1">
    <source>
        <dbReference type="ARBA" id="ARBA00010923"/>
    </source>
</evidence>
<proteinExistence type="inferred from homology"/>
<dbReference type="InterPro" id="IPR000055">
    <property type="entry name" value="Restrct_endonuc_typeI_TRD"/>
</dbReference>
<comment type="similarity">
    <text evidence="1">Belongs to the type-I restriction system S methylase family.</text>
</comment>
<keyword evidence="3" id="KW-0238">DNA-binding</keyword>
<keyword evidence="6" id="KW-1185">Reference proteome</keyword>
<dbReference type="CDD" id="cd17260">
    <property type="entry name" value="RMtype1_S_EcoEI-TRD1-CR1_like"/>
    <property type="match status" value="1"/>
</dbReference>